<dbReference type="InterPro" id="IPR000172">
    <property type="entry name" value="GMC_OxRdtase_N"/>
</dbReference>
<feature type="region of interest" description="Disordered" evidence="7">
    <location>
        <begin position="645"/>
        <end position="664"/>
    </location>
</feature>
<evidence type="ECO:0000256" key="2">
    <source>
        <dbReference type="ARBA" id="ARBA00010790"/>
    </source>
</evidence>
<dbReference type="Gene3D" id="3.30.560.10">
    <property type="entry name" value="Glucose Oxidase, domain 3"/>
    <property type="match status" value="1"/>
</dbReference>
<feature type="binding site" evidence="5">
    <location>
        <position position="149"/>
    </location>
    <ligand>
        <name>FAD</name>
        <dbReference type="ChEBI" id="CHEBI:57692"/>
    </ligand>
</feature>
<protein>
    <submittedName>
        <fullName evidence="10">Glucose dehydrogenase [FAD, quinone]</fullName>
    </submittedName>
</protein>
<keyword evidence="8" id="KW-1133">Transmembrane helix</keyword>
<dbReference type="Gene3D" id="3.50.50.60">
    <property type="entry name" value="FAD/NAD(P)-binding domain"/>
    <property type="match status" value="1"/>
</dbReference>
<dbReference type="PROSITE" id="PS00623">
    <property type="entry name" value="GMC_OXRED_1"/>
    <property type="match status" value="1"/>
</dbReference>
<dbReference type="GO" id="GO:0050660">
    <property type="term" value="F:flavin adenine dinucleotide binding"/>
    <property type="evidence" value="ECO:0007669"/>
    <property type="project" value="InterPro"/>
</dbReference>
<dbReference type="InterPro" id="IPR007867">
    <property type="entry name" value="GMC_OxRtase_C"/>
</dbReference>
<evidence type="ECO:0000256" key="6">
    <source>
        <dbReference type="RuleBase" id="RU003968"/>
    </source>
</evidence>
<organism evidence="10 11">
    <name type="scientific">Folsomia candida</name>
    <name type="common">Springtail</name>
    <dbReference type="NCBI Taxonomy" id="158441"/>
    <lineage>
        <taxon>Eukaryota</taxon>
        <taxon>Metazoa</taxon>
        <taxon>Ecdysozoa</taxon>
        <taxon>Arthropoda</taxon>
        <taxon>Hexapoda</taxon>
        <taxon>Collembola</taxon>
        <taxon>Entomobryomorpha</taxon>
        <taxon>Isotomoidea</taxon>
        <taxon>Isotomidae</taxon>
        <taxon>Proisotominae</taxon>
        <taxon>Folsomia</taxon>
    </lineage>
</organism>
<gene>
    <name evidence="10" type="ORF">Fcan01_14365</name>
</gene>
<evidence type="ECO:0000256" key="7">
    <source>
        <dbReference type="SAM" id="MobiDB-lite"/>
    </source>
</evidence>
<sequence>MRIPRQIMTTASWPVASVGVPLLITAVWVPILLSVMSTVPTQLRLWRRADQLLDRMVLKDGESFDFIVVGAGLAGGVVANRLTRSGAKVLLLEAGGEPHPFQIVPGLLMGMINYPETDWMFRSVPQTKASLNSIRAESSWSVGKGLGGTGTLNIMIYLRGHRKDFDNWASLVNDSSWSFEGLMPNFKSIEEYSGKMVKVDERYHGRRGDMLIDEPDYLGISDEFIAAAGEFGYPKVDMNSPYGAAGFDRIKYPIREGRRIASYSAFIQPVRHMETLTVLKYANVNKVLIDSNGNVYGVEYEKFGEIKTALATKEVILSAGTVNSAKILMLSGIGPKEELSRHGIPLKQDLPVGHNLQDHLGVYLGPFYVSPPAQTLRMERDLSPSSFSSWLTSGTGPLSSSGVQASGTFTSSIAASRGQPAWPDVHLFLFGYSSTSSVANLVAHAFNLEPVEMQEYYKQGDVDGRDSFYLIVTGARPLSRGWVRLKSSIPGDPPLIQPNYLGDGGNQTDLAVLLEAVKRSVEMVEDSTSMGKNLGAVFTNDKLPGCELFEMRSDEYWKCYISRYSVSLHHPVGTARMGRADDPLAVVDTRLRVRGIKGLRVVDSSIQPVIIVTNLGASAMMIGDKGAEMILQDWAQVKVKEAKNRQEERLDAGKSNGISENEEDLDFNRLKRKRRLD</sequence>
<dbReference type="InterPro" id="IPR012132">
    <property type="entry name" value="GMC_OxRdtase"/>
</dbReference>
<dbReference type="Proteomes" id="UP000198287">
    <property type="component" value="Unassembled WGS sequence"/>
</dbReference>
<feature type="binding site" evidence="5">
    <location>
        <position position="284"/>
    </location>
    <ligand>
        <name>FAD</name>
        <dbReference type="ChEBI" id="CHEBI:57692"/>
    </ligand>
</feature>
<comment type="similarity">
    <text evidence="2 6">Belongs to the GMC oxidoreductase family.</text>
</comment>
<dbReference type="PIRSF" id="PIRSF000137">
    <property type="entry name" value="Alcohol_oxidase"/>
    <property type="match status" value="1"/>
</dbReference>
<reference evidence="10 11" key="1">
    <citation type="submission" date="2015-12" db="EMBL/GenBank/DDBJ databases">
        <title>The genome of Folsomia candida.</title>
        <authorList>
            <person name="Faddeeva A."/>
            <person name="Derks M.F."/>
            <person name="Anvar Y."/>
            <person name="Smit S."/>
            <person name="Van Straalen N."/>
            <person name="Roelofs D."/>
        </authorList>
    </citation>
    <scope>NUCLEOTIDE SEQUENCE [LARGE SCALE GENOMIC DNA]</scope>
    <source>
        <strain evidence="10 11">VU population</strain>
        <tissue evidence="10">Whole body</tissue>
    </source>
</reference>
<evidence type="ECO:0000259" key="9">
    <source>
        <dbReference type="PROSITE" id="PS00623"/>
    </source>
</evidence>
<comment type="caution">
    <text evidence="10">The sequence shown here is derived from an EMBL/GenBank/DDBJ whole genome shotgun (WGS) entry which is preliminary data.</text>
</comment>
<accession>A0A226E2I4</accession>
<evidence type="ECO:0000256" key="3">
    <source>
        <dbReference type="ARBA" id="ARBA00022630"/>
    </source>
</evidence>
<name>A0A226E2I4_FOLCA</name>
<dbReference type="Pfam" id="PF05199">
    <property type="entry name" value="GMC_oxred_C"/>
    <property type="match status" value="1"/>
</dbReference>
<feature type="transmembrane region" description="Helical" evidence="8">
    <location>
        <begin position="12"/>
        <end position="33"/>
    </location>
</feature>
<dbReference type="PANTHER" id="PTHR11552:SF147">
    <property type="entry name" value="CHOLINE DEHYDROGENASE, MITOCHONDRIAL"/>
    <property type="match status" value="1"/>
</dbReference>
<evidence type="ECO:0000313" key="10">
    <source>
        <dbReference type="EMBL" id="OXA51187.1"/>
    </source>
</evidence>
<dbReference type="OMA" id="PDIMTEM"/>
<comment type="cofactor">
    <cofactor evidence="1 5">
        <name>FAD</name>
        <dbReference type="ChEBI" id="CHEBI:57692"/>
    </cofactor>
</comment>
<evidence type="ECO:0000256" key="1">
    <source>
        <dbReference type="ARBA" id="ARBA00001974"/>
    </source>
</evidence>
<dbReference type="SUPFAM" id="SSF54373">
    <property type="entry name" value="FAD-linked reductases, C-terminal domain"/>
    <property type="match status" value="1"/>
</dbReference>
<keyword evidence="8" id="KW-0812">Transmembrane</keyword>
<dbReference type="EMBL" id="LNIX01000008">
    <property type="protein sequence ID" value="OXA51187.1"/>
    <property type="molecule type" value="Genomic_DNA"/>
</dbReference>
<dbReference type="Pfam" id="PF00732">
    <property type="entry name" value="GMC_oxred_N"/>
    <property type="match status" value="1"/>
</dbReference>
<dbReference type="PANTHER" id="PTHR11552">
    <property type="entry name" value="GLUCOSE-METHANOL-CHOLINE GMC OXIDOREDUCTASE"/>
    <property type="match status" value="1"/>
</dbReference>
<keyword evidence="8" id="KW-0472">Membrane</keyword>
<proteinExistence type="inferred from homology"/>
<dbReference type="SUPFAM" id="SSF51905">
    <property type="entry name" value="FAD/NAD(P)-binding domain"/>
    <property type="match status" value="1"/>
</dbReference>
<dbReference type="OrthoDB" id="269227at2759"/>
<dbReference type="STRING" id="158441.A0A226E2I4"/>
<keyword evidence="4 5" id="KW-0274">FAD</keyword>
<dbReference type="InterPro" id="IPR036188">
    <property type="entry name" value="FAD/NAD-bd_sf"/>
</dbReference>
<feature type="domain" description="Glucose-methanol-choline oxidoreductase N-terminal" evidence="9">
    <location>
        <begin position="143"/>
        <end position="166"/>
    </location>
</feature>
<dbReference type="GO" id="GO:0016614">
    <property type="term" value="F:oxidoreductase activity, acting on CH-OH group of donors"/>
    <property type="evidence" value="ECO:0007669"/>
    <property type="project" value="InterPro"/>
</dbReference>
<evidence type="ECO:0000256" key="4">
    <source>
        <dbReference type="ARBA" id="ARBA00022827"/>
    </source>
</evidence>
<evidence type="ECO:0000313" key="11">
    <source>
        <dbReference type="Proteomes" id="UP000198287"/>
    </source>
</evidence>
<keyword evidence="11" id="KW-1185">Reference proteome</keyword>
<keyword evidence="3 6" id="KW-0285">Flavoprotein</keyword>
<dbReference type="AlphaFoldDB" id="A0A226E2I4"/>
<evidence type="ECO:0000256" key="5">
    <source>
        <dbReference type="PIRSR" id="PIRSR000137-2"/>
    </source>
</evidence>
<evidence type="ECO:0000256" key="8">
    <source>
        <dbReference type="SAM" id="Phobius"/>
    </source>
</evidence>